<dbReference type="PANTHER" id="PTHR43793">
    <property type="entry name" value="FAD SYNTHASE"/>
    <property type="match status" value="1"/>
</dbReference>
<comment type="cofactor">
    <cofactor evidence="8">
        <name>a divalent metal cation</name>
        <dbReference type="ChEBI" id="CHEBI:60240"/>
    </cofactor>
</comment>
<dbReference type="SUPFAM" id="SSF52374">
    <property type="entry name" value="Nucleotidylyl transferase"/>
    <property type="match status" value="1"/>
</dbReference>
<dbReference type="RefSeq" id="WP_048201688.1">
    <property type="nucleotide sequence ID" value="NZ_CP009149.1"/>
</dbReference>
<dbReference type="GO" id="GO:0005524">
    <property type="term" value="F:ATP binding"/>
    <property type="evidence" value="ECO:0007669"/>
    <property type="project" value="UniProtKB-UniRule"/>
</dbReference>
<keyword evidence="6 8" id="KW-0274">FAD</keyword>
<dbReference type="OrthoDB" id="1912at2157"/>
<comment type="function">
    <text evidence="8">Catalyzes the transfer of the AMP portion of ATP to flavin mononucleotide (FMN) to produce flavin adenine dinucleotide (FAD) coenzyme.</text>
</comment>
<feature type="binding site" evidence="8">
    <location>
        <begin position="12"/>
        <end position="13"/>
    </location>
    <ligand>
        <name>ATP</name>
        <dbReference type="ChEBI" id="CHEBI:30616"/>
    </ligand>
</feature>
<comment type="similarity">
    <text evidence="8">Belongs to the archaeal FAD synthase family.</text>
</comment>
<dbReference type="KEGG" id="mjh:JH146_0665"/>
<dbReference type="InterPro" id="IPR004821">
    <property type="entry name" value="Cyt_trans-like"/>
</dbReference>
<evidence type="ECO:0000256" key="7">
    <source>
        <dbReference type="ARBA" id="ARBA00022840"/>
    </source>
</evidence>
<keyword evidence="2 8" id="KW-0288">FMN</keyword>
<dbReference type="InterPro" id="IPR014729">
    <property type="entry name" value="Rossmann-like_a/b/a_fold"/>
</dbReference>
<proteinExistence type="inferred from homology"/>
<evidence type="ECO:0000313" key="10">
    <source>
        <dbReference type="EMBL" id="AIJ05514.1"/>
    </source>
</evidence>
<dbReference type="GeneID" id="24891268"/>
<dbReference type="GO" id="GO:0003919">
    <property type="term" value="F:FMN adenylyltransferase activity"/>
    <property type="evidence" value="ECO:0007669"/>
    <property type="project" value="UniProtKB-UniRule"/>
</dbReference>
<dbReference type="Pfam" id="PF01467">
    <property type="entry name" value="CTP_transf_like"/>
    <property type="match status" value="1"/>
</dbReference>
<comment type="pathway">
    <text evidence="8">Cofactor biosynthesis; FAD biosynthesis; FAD from FMN: step 1/1.</text>
</comment>
<dbReference type="InterPro" id="IPR024902">
    <property type="entry name" value="FAD_synth_RibL"/>
</dbReference>
<feature type="domain" description="Cytidyltransferase-like" evidence="9">
    <location>
        <begin position="9"/>
        <end position="138"/>
    </location>
</feature>
<keyword evidence="7 8" id="KW-0067">ATP-binding</keyword>
<evidence type="ECO:0000256" key="3">
    <source>
        <dbReference type="ARBA" id="ARBA00022679"/>
    </source>
</evidence>
<dbReference type="Proteomes" id="UP000028781">
    <property type="component" value="Chromosome"/>
</dbReference>
<dbReference type="AlphaFoldDB" id="A0A076LJ11"/>
<dbReference type="HOGENOM" id="CLU_034585_2_1_2"/>
<keyword evidence="3 8" id="KW-0808">Transferase</keyword>
<evidence type="ECO:0000313" key="11">
    <source>
        <dbReference type="Proteomes" id="UP000028781"/>
    </source>
</evidence>
<dbReference type="GO" id="GO:0046444">
    <property type="term" value="P:FMN metabolic process"/>
    <property type="evidence" value="ECO:0007669"/>
    <property type="project" value="UniProtKB-UniRule"/>
</dbReference>
<name>A0A076LJ11_9EURY</name>
<comment type="subunit">
    <text evidence="8">Homodimer.</text>
</comment>
<feature type="binding site" evidence="8">
    <location>
        <position position="125"/>
    </location>
    <ligand>
        <name>ATP</name>
        <dbReference type="ChEBI" id="CHEBI:30616"/>
    </ligand>
</feature>
<keyword evidence="1 8" id="KW-0285">Flavoprotein</keyword>
<comment type="catalytic activity">
    <reaction evidence="8">
        <text>FMN + ATP + H(+) = FAD + diphosphate</text>
        <dbReference type="Rhea" id="RHEA:17237"/>
        <dbReference type="ChEBI" id="CHEBI:15378"/>
        <dbReference type="ChEBI" id="CHEBI:30616"/>
        <dbReference type="ChEBI" id="CHEBI:33019"/>
        <dbReference type="ChEBI" id="CHEBI:57692"/>
        <dbReference type="ChEBI" id="CHEBI:58210"/>
        <dbReference type="EC" id="2.7.7.2"/>
    </reaction>
</comment>
<dbReference type="HAMAP" id="MF_02115">
    <property type="entry name" value="FAD_synth_arch"/>
    <property type="match status" value="1"/>
</dbReference>
<keyword evidence="11" id="KW-1185">Reference proteome</keyword>
<organism evidence="10 11">
    <name type="scientific">Methanocaldococcus bathoardescens</name>
    <dbReference type="NCBI Taxonomy" id="1301915"/>
    <lineage>
        <taxon>Archaea</taxon>
        <taxon>Methanobacteriati</taxon>
        <taxon>Methanobacteriota</taxon>
        <taxon>Methanomada group</taxon>
        <taxon>Methanococci</taxon>
        <taxon>Methanococcales</taxon>
        <taxon>Methanocaldococcaceae</taxon>
        <taxon>Methanocaldococcus</taxon>
    </lineage>
</organism>
<dbReference type="PANTHER" id="PTHR43793:SF1">
    <property type="entry name" value="FAD SYNTHASE"/>
    <property type="match status" value="1"/>
</dbReference>
<dbReference type="Gene3D" id="3.40.50.620">
    <property type="entry name" value="HUPs"/>
    <property type="match status" value="1"/>
</dbReference>
<evidence type="ECO:0000256" key="6">
    <source>
        <dbReference type="ARBA" id="ARBA00022827"/>
    </source>
</evidence>
<accession>A0A076LJ11</accession>
<protein>
    <recommendedName>
        <fullName evidence="8">FAD synthase</fullName>
        <ecNumber evidence="8">2.7.7.2</ecNumber>
    </recommendedName>
    <alternativeName>
        <fullName evidence="8">FMN adenylyltransferase</fullName>
    </alternativeName>
    <alternativeName>
        <fullName evidence="8">Flavin adenine dinucleotide synthase</fullName>
    </alternativeName>
</protein>
<keyword evidence="4 8" id="KW-0548">Nucleotidyltransferase</keyword>
<evidence type="ECO:0000256" key="4">
    <source>
        <dbReference type="ARBA" id="ARBA00022695"/>
    </source>
</evidence>
<dbReference type="InterPro" id="IPR050385">
    <property type="entry name" value="Archaeal_FAD_synthase"/>
</dbReference>
<dbReference type="NCBIfam" id="TIGR00125">
    <property type="entry name" value="cyt_tran_rel"/>
    <property type="match status" value="1"/>
</dbReference>
<reference evidence="10 11" key="1">
    <citation type="journal article" date="2015" name="Int. J. Syst. Evol. Microbiol.">
        <title>M ethanocaldococcus bathoardescens sp. nov., a hyperthermophilic methanogen isolated from a volcanically active deep-sea hydrothermal vent.</title>
        <authorList>
            <person name="Stewart L.C."/>
            <person name="Jung J.H."/>
            <person name="Kim Y.T."/>
            <person name="Kwon S.W."/>
            <person name="Park C.S."/>
            <person name="Holden J.F."/>
        </authorList>
    </citation>
    <scope>NUCLEOTIDE SEQUENCE [LARGE SCALE GENOMIC DNA]</scope>
    <source>
        <strain evidence="10 11">JH146</strain>
    </source>
</reference>
<evidence type="ECO:0000256" key="5">
    <source>
        <dbReference type="ARBA" id="ARBA00022741"/>
    </source>
</evidence>
<gene>
    <name evidence="8" type="primary">ribL</name>
    <name evidence="10" type="ORF">JH146_0665</name>
</gene>
<keyword evidence="5 8" id="KW-0547">Nucleotide-binding</keyword>
<dbReference type="EMBL" id="CP009149">
    <property type="protein sequence ID" value="AIJ05514.1"/>
    <property type="molecule type" value="Genomic_DNA"/>
</dbReference>
<evidence type="ECO:0000259" key="9">
    <source>
        <dbReference type="Pfam" id="PF01467"/>
    </source>
</evidence>
<feature type="binding site" evidence="8">
    <location>
        <begin position="17"/>
        <end position="20"/>
    </location>
    <ligand>
        <name>ATP</name>
        <dbReference type="ChEBI" id="CHEBI:30616"/>
    </ligand>
</feature>
<dbReference type="CDD" id="cd02170">
    <property type="entry name" value="cytidylyltransferase"/>
    <property type="match status" value="1"/>
</dbReference>
<evidence type="ECO:0000256" key="1">
    <source>
        <dbReference type="ARBA" id="ARBA00022630"/>
    </source>
</evidence>
<evidence type="ECO:0000256" key="8">
    <source>
        <dbReference type="HAMAP-Rule" id="MF_02115"/>
    </source>
</evidence>
<evidence type="ECO:0000256" key="2">
    <source>
        <dbReference type="ARBA" id="ARBA00022643"/>
    </source>
</evidence>
<feature type="binding site" evidence="8">
    <location>
        <position position="97"/>
    </location>
    <ligand>
        <name>ATP</name>
        <dbReference type="ChEBI" id="CHEBI:30616"/>
    </ligand>
</feature>
<dbReference type="EC" id="2.7.7.2" evidence="8"/>
<sequence length="151" mass="17521">MEKKKRVVTAGTFDILHPGHYETLKFAKSLGDELIVIVARDETVKKIKGRKPIIPEEQRREMVEALKPVDKAILGSLKNKLEPILELKPDVIVLGPDQTTFDEETLKKELAKYNLYPEIVRFEGYKKCPFHSSFDIVKEIIRRFCNKEIRI</sequence>
<dbReference type="UniPathway" id="UPA00277">
    <property type="reaction ID" value="UER00407"/>
</dbReference>
<dbReference type="STRING" id="1301915.JH146_0665"/>
<dbReference type="GO" id="GO:0006747">
    <property type="term" value="P:FAD biosynthetic process"/>
    <property type="evidence" value="ECO:0007669"/>
    <property type="project" value="UniProtKB-UniRule"/>
</dbReference>